<name>A0AAE0ZFJ9_9GAST</name>
<evidence type="ECO:0000313" key="2">
    <source>
        <dbReference type="Proteomes" id="UP001283361"/>
    </source>
</evidence>
<sequence length="72" mass="8586">MVFVSTGGSLCDTDADKLTDSRGNKAWFGYRAWRTWRVLNWLDIRDKVFAPFLEIKRQPMGLLAQWWKWYVS</sequence>
<reference evidence="1" key="1">
    <citation type="journal article" date="2023" name="G3 (Bethesda)">
        <title>A reference genome for the long-term kleptoplast-retaining sea slug Elysia crispata morphotype clarki.</title>
        <authorList>
            <person name="Eastman K.E."/>
            <person name="Pendleton A.L."/>
            <person name="Shaikh M.A."/>
            <person name="Suttiyut T."/>
            <person name="Ogas R."/>
            <person name="Tomko P."/>
            <person name="Gavelis G."/>
            <person name="Widhalm J.R."/>
            <person name="Wisecaver J.H."/>
        </authorList>
    </citation>
    <scope>NUCLEOTIDE SEQUENCE</scope>
    <source>
        <strain evidence="1">ECLA1</strain>
    </source>
</reference>
<proteinExistence type="predicted"/>
<dbReference type="AlphaFoldDB" id="A0AAE0ZFJ9"/>
<comment type="caution">
    <text evidence="1">The sequence shown here is derived from an EMBL/GenBank/DDBJ whole genome shotgun (WGS) entry which is preliminary data.</text>
</comment>
<dbReference type="Proteomes" id="UP001283361">
    <property type="component" value="Unassembled WGS sequence"/>
</dbReference>
<gene>
    <name evidence="1" type="ORF">RRG08_060880</name>
</gene>
<dbReference type="EMBL" id="JAWDGP010004054">
    <property type="protein sequence ID" value="KAK3768518.1"/>
    <property type="molecule type" value="Genomic_DNA"/>
</dbReference>
<protein>
    <submittedName>
        <fullName evidence="1">Uncharacterized protein</fullName>
    </submittedName>
</protein>
<organism evidence="1 2">
    <name type="scientific">Elysia crispata</name>
    <name type="common">lettuce slug</name>
    <dbReference type="NCBI Taxonomy" id="231223"/>
    <lineage>
        <taxon>Eukaryota</taxon>
        <taxon>Metazoa</taxon>
        <taxon>Spiralia</taxon>
        <taxon>Lophotrochozoa</taxon>
        <taxon>Mollusca</taxon>
        <taxon>Gastropoda</taxon>
        <taxon>Heterobranchia</taxon>
        <taxon>Euthyneura</taxon>
        <taxon>Panpulmonata</taxon>
        <taxon>Sacoglossa</taxon>
        <taxon>Placobranchoidea</taxon>
        <taxon>Plakobranchidae</taxon>
        <taxon>Elysia</taxon>
    </lineage>
</organism>
<evidence type="ECO:0000313" key="1">
    <source>
        <dbReference type="EMBL" id="KAK3768518.1"/>
    </source>
</evidence>
<accession>A0AAE0ZFJ9</accession>
<keyword evidence="2" id="KW-1185">Reference proteome</keyword>